<dbReference type="EMBL" id="OC932103">
    <property type="protein sequence ID" value="CAD7659394.1"/>
    <property type="molecule type" value="Genomic_DNA"/>
</dbReference>
<comment type="similarity">
    <text evidence="1">Belongs to the peptidase C14A family.</text>
</comment>
<dbReference type="GO" id="GO:0004197">
    <property type="term" value="F:cysteine-type endopeptidase activity"/>
    <property type="evidence" value="ECO:0007669"/>
    <property type="project" value="InterPro"/>
</dbReference>
<dbReference type="Proteomes" id="UP000728032">
    <property type="component" value="Unassembled WGS sequence"/>
</dbReference>
<evidence type="ECO:0000313" key="4">
    <source>
        <dbReference type="Proteomes" id="UP000728032"/>
    </source>
</evidence>
<dbReference type="Pfam" id="PF00656">
    <property type="entry name" value="Peptidase_C14"/>
    <property type="match status" value="1"/>
</dbReference>
<dbReference type="InterPro" id="IPR029030">
    <property type="entry name" value="Caspase-like_dom_sf"/>
</dbReference>
<evidence type="ECO:0000256" key="1">
    <source>
        <dbReference type="ARBA" id="ARBA00010134"/>
    </source>
</evidence>
<name>A0A7R9MHZ5_9ACAR</name>
<reference evidence="3" key="1">
    <citation type="submission" date="2020-11" db="EMBL/GenBank/DDBJ databases">
        <authorList>
            <person name="Tran Van P."/>
        </authorList>
    </citation>
    <scope>NUCLEOTIDE SEQUENCE</scope>
</reference>
<gene>
    <name evidence="3" type="ORF">ONB1V03_LOCUS15990</name>
</gene>
<accession>A0A7R9MHZ5</accession>
<evidence type="ECO:0000313" key="3">
    <source>
        <dbReference type="EMBL" id="CAD7659394.1"/>
    </source>
</evidence>
<feature type="domain" description="Peptidase C14A caspase catalytic" evidence="2">
    <location>
        <begin position="66"/>
        <end position="252"/>
    </location>
</feature>
<dbReference type="SMART" id="SM00115">
    <property type="entry name" value="CASc"/>
    <property type="match status" value="1"/>
</dbReference>
<evidence type="ECO:0000259" key="2">
    <source>
        <dbReference type="SMART" id="SM00115"/>
    </source>
</evidence>
<proteinExistence type="inferred from homology"/>
<dbReference type="SUPFAM" id="SSF52129">
    <property type="entry name" value="Caspase-like"/>
    <property type="match status" value="1"/>
</dbReference>
<organism evidence="3">
    <name type="scientific">Oppiella nova</name>
    <dbReference type="NCBI Taxonomy" id="334625"/>
    <lineage>
        <taxon>Eukaryota</taxon>
        <taxon>Metazoa</taxon>
        <taxon>Ecdysozoa</taxon>
        <taxon>Arthropoda</taxon>
        <taxon>Chelicerata</taxon>
        <taxon>Arachnida</taxon>
        <taxon>Acari</taxon>
        <taxon>Acariformes</taxon>
        <taxon>Sarcoptiformes</taxon>
        <taxon>Oribatida</taxon>
        <taxon>Brachypylina</taxon>
        <taxon>Oppioidea</taxon>
        <taxon>Oppiidae</taxon>
        <taxon>Oppiella</taxon>
    </lineage>
</organism>
<dbReference type="Gene3D" id="3.40.50.1460">
    <property type="match status" value="1"/>
</dbReference>
<dbReference type="GO" id="GO:0006508">
    <property type="term" value="P:proteolysis"/>
    <property type="evidence" value="ECO:0007669"/>
    <property type="project" value="InterPro"/>
</dbReference>
<keyword evidence="4" id="KW-1185">Reference proteome</keyword>
<dbReference type="InterPro" id="IPR015917">
    <property type="entry name" value="Pept_C14A"/>
</dbReference>
<dbReference type="AlphaFoldDB" id="A0A7R9MHZ5"/>
<protein>
    <recommendedName>
        <fullName evidence="2">Peptidase C14A caspase catalytic domain-containing protein</fullName>
    </recommendedName>
</protein>
<sequence length="260" mass="29806">MLIFTEYTKDSDSCEHLAQILHESGQHEPAQNLRQFNKPIEPIDCRLNVSVTVEKATRMRSGGELWYKMDAKPRGKAFIFVTTDLYFDVEIVVMDSCQEMITTLKAFAVKEFTGDAVIVMYIGHGKEEHICINHVEEDLKKEVIIARTKRTDKVMLLSMAPVDDEYYNQNIGAAYIISTSSEGYMASYVKKNGIYTTIFGRFFMQRLAQDACTLNLKQLFNKTCADITTKSDIEQRPVMREFMVTKDLYFNPGLPKNVDN</sequence>
<dbReference type="OrthoDB" id="6097640at2759"/>
<dbReference type="EMBL" id="CAJPVJ010017278">
    <property type="protein sequence ID" value="CAG2176556.1"/>
    <property type="molecule type" value="Genomic_DNA"/>
</dbReference>
<dbReference type="InterPro" id="IPR011600">
    <property type="entry name" value="Pept_C14_caspase"/>
</dbReference>